<proteinExistence type="predicted"/>
<feature type="region of interest" description="Disordered" evidence="1">
    <location>
        <begin position="25"/>
        <end position="46"/>
    </location>
</feature>
<organism evidence="2 3">
    <name type="scientific">Thauera sinica</name>
    <dbReference type="NCBI Taxonomy" id="2665146"/>
    <lineage>
        <taxon>Bacteria</taxon>
        <taxon>Pseudomonadati</taxon>
        <taxon>Pseudomonadota</taxon>
        <taxon>Betaproteobacteria</taxon>
        <taxon>Rhodocyclales</taxon>
        <taxon>Zoogloeaceae</taxon>
        <taxon>Thauera</taxon>
    </lineage>
</organism>
<comment type="caution">
    <text evidence="2">The sequence shown here is derived from an EMBL/GenBank/DDBJ whole genome shotgun (WGS) entry which is preliminary data.</text>
</comment>
<evidence type="ECO:0000313" key="2">
    <source>
        <dbReference type="EMBL" id="MFC5767754.1"/>
    </source>
</evidence>
<name>A0ABW1AKM6_9RHOO</name>
<reference evidence="3" key="1">
    <citation type="journal article" date="2019" name="Int. J. Syst. Evol. Microbiol.">
        <title>The Global Catalogue of Microorganisms (GCM) 10K type strain sequencing project: providing services to taxonomists for standard genome sequencing and annotation.</title>
        <authorList>
            <consortium name="The Broad Institute Genomics Platform"/>
            <consortium name="The Broad Institute Genome Sequencing Center for Infectious Disease"/>
            <person name="Wu L."/>
            <person name="Ma J."/>
        </authorList>
    </citation>
    <scope>NUCLEOTIDE SEQUENCE [LARGE SCALE GENOMIC DNA]</scope>
    <source>
        <strain evidence="3">SHR3</strain>
    </source>
</reference>
<evidence type="ECO:0000256" key="1">
    <source>
        <dbReference type="SAM" id="MobiDB-lite"/>
    </source>
</evidence>
<evidence type="ECO:0000313" key="3">
    <source>
        <dbReference type="Proteomes" id="UP001595974"/>
    </source>
</evidence>
<feature type="compositionally biased region" description="Polar residues" evidence="1">
    <location>
        <begin position="25"/>
        <end position="37"/>
    </location>
</feature>
<feature type="non-terminal residue" evidence="2">
    <location>
        <position position="46"/>
    </location>
</feature>
<dbReference type="InterPro" id="IPR031325">
    <property type="entry name" value="RHS_repeat"/>
</dbReference>
<accession>A0ABW1AKM6</accession>
<gene>
    <name evidence="2" type="ORF">ACFPTN_00035</name>
</gene>
<keyword evidence="3" id="KW-1185">Reference proteome</keyword>
<sequence>MTRTDALGWVWKFEYDAHGNLVASQTPEQAKVSTRSTYRYDPALHG</sequence>
<dbReference type="EMBL" id="JBHSOG010000002">
    <property type="protein sequence ID" value="MFC5767754.1"/>
    <property type="molecule type" value="Genomic_DNA"/>
</dbReference>
<dbReference type="Proteomes" id="UP001595974">
    <property type="component" value="Unassembled WGS sequence"/>
</dbReference>
<dbReference type="Pfam" id="PF05593">
    <property type="entry name" value="RHS_repeat"/>
    <property type="match status" value="1"/>
</dbReference>
<dbReference type="InterPro" id="IPR006530">
    <property type="entry name" value="YD"/>
</dbReference>
<dbReference type="NCBIfam" id="TIGR01643">
    <property type="entry name" value="YD_repeat_2x"/>
    <property type="match status" value="1"/>
</dbReference>
<protein>
    <submittedName>
        <fullName evidence="2">RHS repeat domain-containing protein</fullName>
    </submittedName>
</protein>